<feature type="compositionally biased region" description="Low complexity" evidence="1">
    <location>
        <begin position="69"/>
        <end position="78"/>
    </location>
</feature>
<evidence type="ECO:0000256" key="1">
    <source>
        <dbReference type="SAM" id="MobiDB-lite"/>
    </source>
</evidence>
<dbReference type="EMBL" id="JAHWGI010000751">
    <property type="protein sequence ID" value="KAK3917563.1"/>
    <property type="molecule type" value="Genomic_DNA"/>
</dbReference>
<evidence type="ECO:0000313" key="2">
    <source>
        <dbReference type="EMBL" id="KAK3917563.1"/>
    </source>
</evidence>
<proteinExistence type="predicted"/>
<name>A0AAE1HA71_9NEOP</name>
<reference evidence="2" key="2">
    <citation type="journal article" date="2023" name="BMC Genomics">
        <title>Pest status, molecular evolution, and epigenetic factors derived from the genome assembly of Frankliniella fusca, a thysanopteran phytovirus vector.</title>
        <authorList>
            <person name="Catto M.A."/>
            <person name="Labadie P.E."/>
            <person name="Jacobson A.L."/>
            <person name="Kennedy G.G."/>
            <person name="Srinivasan R."/>
            <person name="Hunt B.G."/>
        </authorList>
    </citation>
    <scope>NUCLEOTIDE SEQUENCE</scope>
    <source>
        <strain evidence="2">PL_HMW_Pooled</strain>
    </source>
</reference>
<accession>A0AAE1HA71</accession>
<comment type="caution">
    <text evidence="2">The sequence shown here is derived from an EMBL/GenBank/DDBJ whole genome shotgun (WGS) entry which is preliminary data.</text>
</comment>
<dbReference type="Proteomes" id="UP001219518">
    <property type="component" value="Unassembled WGS sequence"/>
</dbReference>
<feature type="compositionally biased region" description="Polar residues" evidence="1">
    <location>
        <begin position="94"/>
        <end position="104"/>
    </location>
</feature>
<sequence length="104" mass="10699">MSESGGSSNTHKGFIGDTYIHINTLGKAEHTYQQGTHSEKAQGGGHTRVVDGLNRAVSYLQGKSRAGLAGRECGPRGARAGGRGVSRRAHTGPASISPQGGLTD</sequence>
<reference evidence="2" key="1">
    <citation type="submission" date="2021-07" db="EMBL/GenBank/DDBJ databases">
        <authorList>
            <person name="Catto M.A."/>
            <person name="Jacobson A."/>
            <person name="Kennedy G."/>
            <person name="Labadie P."/>
            <person name="Hunt B.G."/>
            <person name="Srinivasan R."/>
        </authorList>
    </citation>
    <scope>NUCLEOTIDE SEQUENCE</scope>
    <source>
        <strain evidence="2">PL_HMW_Pooled</strain>
        <tissue evidence="2">Head</tissue>
    </source>
</reference>
<feature type="region of interest" description="Disordered" evidence="1">
    <location>
        <begin position="64"/>
        <end position="104"/>
    </location>
</feature>
<dbReference type="AlphaFoldDB" id="A0AAE1HA71"/>
<keyword evidence="3" id="KW-1185">Reference proteome</keyword>
<gene>
    <name evidence="2" type="ORF">KUF71_007049</name>
</gene>
<protein>
    <submittedName>
        <fullName evidence="2">RNA-binding protein 47</fullName>
    </submittedName>
</protein>
<evidence type="ECO:0000313" key="3">
    <source>
        <dbReference type="Proteomes" id="UP001219518"/>
    </source>
</evidence>
<organism evidence="2 3">
    <name type="scientific">Frankliniella fusca</name>
    <dbReference type="NCBI Taxonomy" id="407009"/>
    <lineage>
        <taxon>Eukaryota</taxon>
        <taxon>Metazoa</taxon>
        <taxon>Ecdysozoa</taxon>
        <taxon>Arthropoda</taxon>
        <taxon>Hexapoda</taxon>
        <taxon>Insecta</taxon>
        <taxon>Pterygota</taxon>
        <taxon>Neoptera</taxon>
        <taxon>Paraneoptera</taxon>
        <taxon>Thysanoptera</taxon>
        <taxon>Terebrantia</taxon>
        <taxon>Thripoidea</taxon>
        <taxon>Thripidae</taxon>
        <taxon>Frankliniella</taxon>
    </lineage>
</organism>
<feature type="region of interest" description="Disordered" evidence="1">
    <location>
        <begin position="30"/>
        <end position="49"/>
    </location>
</feature>